<keyword evidence="3" id="KW-1185">Reference proteome</keyword>
<comment type="caution">
    <text evidence="2">The sequence shown here is derived from an EMBL/GenBank/DDBJ whole genome shotgun (WGS) entry which is preliminary data.</text>
</comment>
<organism evidence="2 3">
    <name type="scientific">Paramuricea clavata</name>
    <name type="common">Red gorgonian</name>
    <name type="synonym">Violescent sea-whip</name>
    <dbReference type="NCBI Taxonomy" id="317549"/>
    <lineage>
        <taxon>Eukaryota</taxon>
        <taxon>Metazoa</taxon>
        <taxon>Cnidaria</taxon>
        <taxon>Anthozoa</taxon>
        <taxon>Octocorallia</taxon>
        <taxon>Malacalcyonacea</taxon>
        <taxon>Plexauridae</taxon>
        <taxon>Paramuricea</taxon>
    </lineage>
</organism>
<accession>A0A6S7KDA2</accession>
<feature type="region of interest" description="Disordered" evidence="1">
    <location>
        <begin position="843"/>
        <end position="871"/>
    </location>
</feature>
<feature type="non-terminal residue" evidence="2">
    <location>
        <position position="1"/>
    </location>
</feature>
<dbReference type="Proteomes" id="UP001152795">
    <property type="component" value="Unassembled WGS sequence"/>
</dbReference>
<sequence length="920" mass="104549">VADERSKKILMPWSFVDTNYVSYSYSSLLTDILSDVYESCKIETHGNCKSIILSFATASSSFALKEEIKGDPTQDIVSKVKVFGMRYFSLYTKHDEACLTCKVLRNEDECNTPLNAFQVMMAAAANEVGKNVPKQIESPKNGLDQLFNCILSHLSSSGCIFAKNVGPAGGTFVDTLTKLLWHLDGQYQKIEQEIPSSQKVPVIFKRKFSGYNLPEKSKHRKRVIQNLSCQKMEGLCIRTKELIQCLPFLDDAPINEFTVQIQQLVSLVEVYCTYLRSQAKRVATSENTPRTPLELRTNVTVLKINKGPVNKVLADLDDKLSNSEFYIPVSVREFLPPGRPRQQIYNTIQILKDCRLSSRVVHYAYHIGGPKASLHFVWKIEDGDSEGDRLNKCVNIIRKIEEDAPIYEKKIIKREFKHTFGFVGSPVVLRAIFRDLTNDNAGANSLNEKEIDLRFEHAMLCEDPSILADLRHQSPNVKKDSFSVFFEATEKFLKNDVGVACHDRRHGEQLYLAKAVSFQDLHRQIRVNHVDSHYCAAMWRYMRELAVHHRELVTLVSMDDKHKIKVGEPSYLLAAAERGKQVIVGINQVMAVGDHDFSKCTLVPSVNLIVLNFIDSSPVLLTYTDGGPDHRSNYISVKLSLIALFRWLNLDMLVALRTAPSNSWANPVERVMSIVNIGLQGVGLMRRKMSDDFENAIAKANSVKEMRDVINTVERKKELSESLQFPVDLLRGQMLRLSLKDKLFKVFQPAAEDSIDVLWNKCVEIEKDIQRNKTTKKDCKDLVNLQEFLSHCCIESHYCFQIRKCGEPNCKICGPLRDPRSKEVKNLPFPVDAGNGHYKPFNEVYGTKTKDNRPSATSRTSSQRKKMNFSPSVQHAKNTSMMLQCEECDKWCLVFAKKKLTKRQKATLQDLFDSISTVVV</sequence>
<dbReference type="AlphaFoldDB" id="A0A6S7KDA2"/>
<gene>
    <name evidence="2" type="ORF">PACLA_8A067438</name>
</gene>
<evidence type="ECO:0000313" key="3">
    <source>
        <dbReference type="Proteomes" id="UP001152795"/>
    </source>
</evidence>
<proteinExistence type="predicted"/>
<dbReference type="EMBL" id="CACRXK020014063">
    <property type="protein sequence ID" value="CAB4026193.1"/>
    <property type="molecule type" value="Genomic_DNA"/>
</dbReference>
<protein>
    <submittedName>
        <fullName evidence="2">Uncharacterized protein</fullName>
    </submittedName>
</protein>
<evidence type="ECO:0000256" key="1">
    <source>
        <dbReference type="SAM" id="MobiDB-lite"/>
    </source>
</evidence>
<name>A0A6S7KDA2_PARCT</name>
<evidence type="ECO:0000313" key="2">
    <source>
        <dbReference type="EMBL" id="CAB4026193.1"/>
    </source>
</evidence>
<reference evidence="2" key="1">
    <citation type="submission" date="2020-04" db="EMBL/GenBank/DDBJ databases">
        <authorList>
            <person name="Alioto T."/>
            <person name="Alioto T."/>
            <person name="Gomez Garrido J."/>
        </authorList>
    </citation>
    <scope>NUCLEOTIDE SEQUENCE</scope>
    <source>
        <strain evidence="2">A484AB</strain>
    </source>
</reference>